<dbReference type="EMBL" id="JAAXLS010000085">
    <property type="protein sequence ID" value="NKQ59233.1"/>
    <property type="molecule type" value="Genomic_DNA"/>
</dbReference>
<dbReference type="InterPro" id="IPR036890">
    <property type="entry name" value="HATPase_C_sf"/>
</dbReference>
<dbReference type="CDD" id="cd16917">
    <property type="entry name" value="HATPase_UhpB-NarQ-NarX-like"/>
    <property type="match status" value="1"/>
</dbReference>
<keyword evidence="4" id="KW-0808">Transferase</keyword>
<evidence type="ECO:0000256" key="7">
    <source>
        <dbReference type="ARBA" id="ARBA00022840"/>
    </source>
</evidence>
<dbReference type="Gene3D" id="3.30.565.10">
    <property type="entry name" value="Histidine kinase-like ATPase, C-terminal domain"/>
    <property type="match status" value="1"/>
</dbReference>
<dbReference type="InterPro" id="IPR050482">
    <property type="entry name" value="Sensor_HK_TwoCompSys"/>
</dbReference>
<keyword evidence="9" id="KW-0472">Membrane</keyword>
<dbReference type="InterPro" id="IPR011712">
    <property type="entry name" value="Sig_transdc_His_kin_sub3_dim/P"/>
</dbReference>
<organism evidence="12 13">
    <name type="scientific">Amycolatopsis acididurans</name>
    <dbReference type="NCBI Taxonomy" id="2724524"/>
    <lineage>
        <taxon>Bacteria</taxon>
        <taxon>Bacillati</taxon>
        <taxon>Actinomycetota</taxon>
        <taxon>Actinomycetes</taxon>
        <taxon>Pseudonocardiales</taxon>
        <taxon>Pseudonocardiaceae</taxon>
        <taxon>Amycolatopsis</taxon>
    </lineage>
</organism>
<evidence type="ECO:0000256" key="2">
    <source>
        <dbReference type="ARBA" id="ARBA00012438"/>
    </source>
</evidence>
<feature type="transmembrane region" description="Helical" evidence="9">
    <location>
        <begin position="318"/>
        <end position="339"/>
    </location>
</feature>
<keyword evidence="6 12" id="KW-0418">Kinase</keyword>
<feature type="transmembrane region" description="Helical" evidence="9">
    <location>
        <begin position="14"/>
        <end position="35"/>
    </location>
</feature>
<dbReference type="Pfam" id="PF02518">
    <property type="entry name" value="HATPase_c"/>
    <property type="match status" value="1"/>
</dbReference>
<keyword evidence="7" id="KW-0067">ATP-binding</keyword>
<evidence type="ECO:0000259" key="11">
    <source>
        <dbReference type="Pfam" id="PF07730"/>
    </source>
</evidence>
<dbReference type="Pfam" id="PF07730">
    <property type="entry name" value="HisKA_3"/>
    <property type="match status" value="1"/>
</dbReference>
<keyword evidence="5" id="KW-0547">Nucleotide-binding</keyword>
<evidence type="ECO:0000256" key="4">
    <source>
        <dbReference type="ARBA" id="ARBA00022679"/>
    </source>
</evidence>
<sequence length="564" mass="59643">MPFSDRLPALQRKLGLEGFVLLAALLGDLLIILPAAFDDVGPRGRDLLLLPGILAMVGCGLWGRRHAVQASFAASAVLIASTAVIRYADVTPYSTLLTDVSLAETVAGLELVFFCVRWARPWFSFTAVSSLVVATLIAIGGRDGVNIGSNRVFETLLIGLVLLIAAVAMGVQFRVRSPMEHTSAATKMFREQWPLIGAMCLPLFLELPQALDKGPPALPLLVCSLVSAVLAVLASRLPVRAGLLLAGVILVSPIGFRAAPRYQMAFDTLPVTVIAAGLVVVVFLIRTVPTRPAWLTIGALSLAVALASAANVRDGSNLTILAIGAILLLGLAVAIGLYFRARDSERAKVVEAAVTEAQTSERMALARELHDVVAHHVTGIVVQAQAAKLMGESNPKLAMEALDRIETAGTEALVAMRRLVRSMRGSSQATEQATMNLEADLRQLIAAAHHGVHTDADLRLPPDIPQEVARSALRLVQESLTNVGKHAAGATRVEVLAEVVETDLHIRVSDDGRAPVGKPVGGSGGYGLVGMRERVELLHGSLTAGPVDGGWLVDAWLPLQGEAE</sequence>
<keyword evidence="8" id="KW-0902">Two-component regulatory system</keyword>
<feature type="domain" description="Histidine kinase/HSP90-like ATPase" evidence="10">
    <location>
        <begin position="471"/>
        <end position="560"/>
    </location>
</feature>
<keyword evidence="13" id="KW-1185">Reference proteome</keyword>
<dbReference type="SUPFAM" id="SSF55874">
    <property type="entry name" value="ATPase domain of HSP90 chaperone/DNA topoisomerase II/histidine kinase"/>
    <property type="match status" value="1"/>
</dbReference>
<evidence type="ECO:0000256" key="1">
    <source>
        <dbReference type="ARBA" id="ARBA00000085"/>
    </source>
</evidence>
<dbReference type="EC" id="2.7.13.3" evidence="2"/>
<dbReference type="PANTHER" id="PTHR24421">
    <property type="entry name" value="NITRATE/NITRITE SENSOR PROTEIN NARX-RELATED"/>
    <property type="match status" value="1"/>
</dbReference>
<evidence type="ECO:0000313" key="13">
    <source>
        <dbReference type="Proteomes" id="UP000715441"/>
    </source>
</evidence>
<evidence type="ECO:0000256" key="8">
    <source>
        <dbReference type="ARBA" id="ARBA00023012"/>
    </source>
</evidence>
<dbReference type="Gene3D" id="1.20.5.1930">
    <property type="match status" value="1"/>
</dbReference>
<accession>A0ABX1JHF4</accession>
<feature type="transmembrane region" description="Helical" evidence="9">
    <location>
        <begin position="217"/>
        <end position="234"/>
    </location>
</feature>
<comment type="caution">
    <text evidence="12">The sequence shown here is derived from an EMBL/GenBank/DDBJ whole genome shotgun (WGS) entry which is preliminary data.</text>
</comment>
<feature type="transmembrane region" description="Helical" evidence="9">
    <location>
        <begin position="265"/>
        <end position="285"/>
    </location>
</feature>
<dbReference type="GO" id="GO:0016301">
    <property type="term" value="F:kinase activity"/>
    <property type="evidence" value="ECO:0007669"/>
    <property type="project" value="UniProtKB-KW"/>
</dbReference>
<feature type="transmembrane region" description="Helical" evidence="9">
    <location>
        <begin position="241"/>
        <end position="259"/>
    </location>
</feature>
<dbReference type="PANTHER" id="PTHR24421:SF10">
    <property type="entry name" value="NITRATE_NITRITE SENSOR PROTEIN NARQ"/>
    <property type="match status" value="1"/>
</dbReference>
<feature type="transmembrane region" description="Helical" evidence="9">
    <location>
        <begin position="122"/>
        <end position="140"/>
    </location>
</feature>
<feature type="transmembrane region" description="Helical" evidence="9">
    <location>
        <begin position="292"/>
        <end position="312"/>
    </location>
</feature>
<feature type="domain" description="Signal transduction histidine kinase subgroup 3 dimerisation and phosphoacceptor" evidence="11">
    <location>
        <begin position="361"/>
        <end position="425"/>
    </location>
</feature>
<dbReference type="InterPro" id="IPR003594">
    <property type="entry name" value="HATPase_dom"/>
</dbReference>
<evidence type="ECO:0000256" key="3">
    <source>
        <dbReference type="ARBA" id="ARBA00022553"/>
    </source>
</evidence>
<gene>
    <name evidence="12" type="ORF">HFP15_40980</name>
</gene>
<evidence type="ECO:0000256" key="9">
    <source>
        <dbReference type="SAM" id="Phobius"/>
    </source>
</evidence>
<dbReference type="Proteomes" id="UP000715441">
    <property type="component" value="Unassembled WGS sequence"/>
</dbReference>
<feature type="transmembrane region" description="Helical" evidence="9">
    <location>
        <begin position="47"/>
        <end position="63"/>
    </location>
</feature>
<keyword evidence="9" id="KW-0812">Transmembrane</keyword>
<feature type="transmembrane region" description="Helical" evidence="9">
    <location>
        <begin position="70"/>
        <end position="88"/>
    </location>
</feature>
<evidence type="ECO:0000259" key="10">
    <source>
        <dbReference type="Pfam" id="PF02518"/>
    </source>
</evidence>
<keyword evidence="9" id="KW-1133">Transmembrane helix</keyword>
<proteinExistence type="predicted"/>
<protein>
    <recommendedName>
        <fullName evidence="2">histidine kinase</fullName>
        <ecNumber evidence="2">2.7.13.3</ecNumber>
    </recommendedName>
</protein>
<evidence type="ECO:0000256" key="5">
    <source>
        <dbReference type="ARBA" id="ARBA00022741"/>
    </source>
</evidence>
<reference evidence="12 13" key="1">
    <citation type="submission" date="2020-04" db="EMBL/GenBank/DDBJ databases">
        <title>Novel species.</title>
        <authorList>
            <person name="Teo W.F.A."/>
            <person name="Lipun K."/>
            <person name="Srisuk N."/>
            <person name="Duangmal K."/>
        </authorList>
    </citation>
    <scope>NUCLEOTIDE SEQUENCE [LARGE SCALE GENOMIC DNA]</scope>
    <source>
        <strain evidence="12 13">K13G38</strain>
    </source>
</reference>
<evidence type="ECO:0000313" key="12">
    <source>
        <dbReference type="EMBL" id="NKQ59233.1"/>
    </source>
</evidence>
<dbReference type="RefSeq" id="WP_168523817.1">
    <property type="nucleotide sequence ID" value="NZ_JAAXLS010000085.1"/>
</dbReference>
<comment type="catalytic activity">
    <reaction evidence="1">
        <text>ATP + protein L-histidine = ADP + protein N-phospho-L-histidine.</text>
        <dbReference type="EC" id="2.7.13.3"/>
    </reaction>
</comment>
<name>A0ABX1JHF4_9PSEU</name>
<evidence type="ECO:0000256" key="6">
    <source>
        <dbReference type="ARBA" id="ARBA00022777"/>
    </source>
</evidence>
<feature type="transmembrane region" description="Helical" evidence="9">
    <location>
        <begin position="152"/>
        <end position="173"/>
    </location>
</feature>
<keyword evidence="3" id="KW-0597">Phosphoprotein</keyword>